<keyword evidence="1" id="KW-0812">Transmembrane</keyword>
<evidence type="ECO:0000313" key="3">
    <source>
        <dbReference type="Proteomes" id="UP000536746"/>
    </source>
</evidence>
<gene>
    <name evidence="2" type="ORF">HNO84_18855</name>
</gene>
<protein>
    <submittedName>
        <fullName evidence="2">Uncharacterized protein</fullName>
    </submittedName>
</protein>
<proteinExistence type="predicted"/>
<dbReference type="Proteomes" id="UP000536746">
    <property type="component" value="Unassembled WGS sequence"/>
</dbReference>
<evidence type="ECO:0000313" key="2">
    <source>
        <dbReference type="EMBL" id="NUU03675.1"/>
    </source>
</evidence>
<keyword evidence="3" id="KW-1185">Reference proteome</keyword>
<keyword evidence="1" id="KW-1133">Transmembrane helix</keyword>
<reference evidence="2 3" key="1">
    <citation type="journal article" date="2020" name="Front. Plant Sci.">
        <title>Isolation of Rhizosphere Bacteria That Improve Quality and Water Stress Tolerance in Greenhouse Ornamentals.</title>
        <authorList>
            <person name="Nordstedt N.P."/>
            <person name="Jones M.L."/>
        </authorList>
    </citation>
    <scope>NUCLEOTIDE SEQUENCE [LARGE SCALE GENOMIC DNA]</scope>
    <source>
        <strain evidence="2 3">C6C2</strain>
    </source>
</reference>
<dbReference type="RefSeq" id="WP_165774394.1">
    <property type="nucleotide sequence ID" value="NZ_CP018845.1"/>
</dbReference>
<organism evidence="2 3">
    <name type="scientific">Herbaspirillum robiniae</name>
    <dbReference type="NCBI Taxonomy" id="2014887"/>
    <lineage>
        <taxon>Bacteria</taxon>
        <taxon>Pseudomonadati</taxon>
        <taxon>Pseudomonadota</taxon>
        <taxon>Betaproteobacteria</taxon>
        <taxon>Burkholderiales</taxon>
        <taxon>Oxalobacteraceae</taxon>
        <taxon>Herbaspirillum</taxon>
    </lineage>
</organism>
<feature type="transmembrane region" description="Helical" evidence="1">
    <location>
        <begin position="25"/>
        <end position="43"/>
    </location>
</feature>
<comment type="caution">
    <text evidence="2">The sequence shown here is derived from an EMBL/GenBank/DDBJ whole genome shotgun (WGS) entry which is preliminary data.</text>
</comment>
<keyword evidence="1" id="KW-0472">Membrane</keyword>
<dbReference type="EMBL" id="JABFMT010000025">
    <property type="protein sequence ID" value="NUU03675.1"/>
    <property type="molecule type" value="Genomic_DNA"/>
</dbReference>
<evidence type="ECO:0000256" key="1">
    <source>
        <dbReference type="SAM" id="Phobius"/>
    </source>
</evidence>
<accession>A0ABX2LZY3</accession>
<name>A0ABX2LZY3_9BURK</name>
<sequence length="54" mass="5969">MNDPHLFQELGTPALEPMQPTEKKLIGAVFFIGLALLGALFFLQRYIPLVKLAG</sequence>